<comment type="caution">
    <text evidence="1">The sequence shown here is derived from an EMBL/GenBank/DDBJ whole genome shotgun (WGS) entry which is preliminary data.</text>
</comment>
<evidence type="ECO:0000313" key="2">
    <source>
        <dbReference type="Proteomes" id="UP001054857"/>
    </source>
</evidence>
<dbReference type="PANTHER" id="PTHR48447">
    <property type="entry name" value="REVERSE TRANSCRIPTASE ZINC-BINDING DOMAIN-CONTAINING PROTEIN"/>
    <property type="match status" value="1"/>
</dbReference>
<keyword evidence="2" id="KW-1185">Reference proteome</keyword>
<evidence type="ECO:0000313" key="1">
    <source>
        <dbReference type="EMBL" id="GFR43133.1"/>
    </source>
</evidence>
<name>A0AAD3DM57_9CHLO</name>
<reference evidence="1 2" key="1">
    <citation type="journal article" date="2021" name="Sci. Rep.">
        <title>Genome sequencing of the multicellular alga Astrephomene provides insights into convergent evolution of germ-soma differentiation.</title>
        <authorList>
            <person name="Yamashita S."/>
            <person name="Yamamoto K."/>
            <person name="Matsuzaki R."/>
            <person name="Suzuki S."/>
            <person name="Yamaguchi H."/>
            <person name="Hirooka S."/>
            <person name="Minakuchi Y."/>
            <person name="Miyagishima S."/>
            <person name="Kawachi M."/>
            <person name="Toyoda A."/>
            <person name="Nozaki H."/>
        </authorList>
    </citation>
    <scope>NUCLEOTIDE SEQUENCE [LARGE SCALE GENOMIC DNA]</scope>
    <source>
        <strain evidence="1 2">NIES-4017</strain>
    </source>
</reference>
<dbReference type="EMBL" id="BMAR01000005">
    <property type="protein sequence ID" value="GFR43133.1"/>
    <property type="molecule type" value="Genomic_DNA"/>
</dbReference>
<accession>A0AAD3DM57</accession>
<sequence>MYQECEQIYATRILRGVLGLPDGYIPPESLRSWVTALKWMNTILLYIPMGWVLAARSVIERRVDGIIPPEKETWSRIARSVGWRIGRTVVKLPDLTVRIATHLQMSAGYDALEMKHIAFIKEARGVAEIPMTALTEFRDTLKRLWYLRWDNEHKEALWRLAVNGFPAARLRGNVTRCPCSAAMIRGDRIHLFWECTVARALCDMLRFEVGENVELTKVNLWLGIPPLGIHTLVWDIVCLAALSALERGGEKVDVQKRTGGRKRRNGYKTRD</sequence>
<dbReference type="PANTHER" id="PTHR48447:SF1">
    <property type="entry name" value="REVERSE TRANSCRIPTASE ZINC-BINDING DOMAIN-CONTAINING PROTEIN"/>
    <property type="match status" value="1"/>
</dbReference>
<proteinExistence type="predicted"/>
<dbReference type="AlphaFoldDB" id="A0AAD3DM57"/>
<gene>
    <name evidence="1" type="ORF">Agub_g4149</name>
</gene>
<protein>
    <submittedName>
        <fullName evidence="1">Uncharacterized protein</fullName>
    </submittedName>
</protein>
<organism evidence="1 2">
    <name type="scientific">Astrephomene gubernaculifera</name>
    <dbReference type="NCBI Taxonomy" id="47775"/>
    <lineage>
        <taxon>Eukaryota</taxon>
        <taxon>Viridiplantae</taxon>
        <taxon>Chlorophyta</taxon>
        <taxon>core chlorophytes</taxon>
        <taxon>Chlorophyceae</taxon>
        <taxon>CS clade</taxon>
        <taxon>Chlamydomonadales</taxon>
        <taxon>Astrephomenaceae</taxon>
        <taxon>Astrephomene</taxon>
    </lineage>
</organism>
<dbReference type="Proteomes" id="UP001054857">
    <property type="component" value="Unassembled WGS sequence"/>
</dbReference>